<evidence type="ECO:0000256" key="1">
    <source>
        <dbReference type="ARBA" id="ARBA00022516"/>
    </source>
</evidence>
<evidence type="ECO:0000259" key="6">
    <source>
        <dbReference type="Pfam" id="PF13720"/>
    </source>
</evidence>
<comment type="caution">
    <text evidence="7">The sequence shown here is derived from an EMBL/GenBank/DDBJ whole genome shotgun (WGS) entry which is preliminary data.</text>
</comment>
<dbReference type="GO" id="GO:0008780">
    <property type="term" value="F:acyl-[acyl-carrier-protein]-UDP-N-acetylglucosamine O-acyltransferase activity"/>
    <property type="evidence" value="ECO:0007669"/>
    <property type="project" value="UniProtKB-EC"/>
</dbReference>
<dbReference type="NCBIfam" id="NF003657">
    <property type="entry name" value="PRK05289.1"/>
    <property type="match status" value="1"/>
</dbReference>
<gene>
    <name evidence="7" type="ORF">ENV70_07505</name>
</gene>
<dbReference type="CDD" id="cd03351">
    <property type="entry name" value="LbH_UDP-GlcNAc_AT"/>
    <property type="match status" value="1"/>
</dbReference>
<dbReference type="EMBL" id="DTHJ01000152">
    <property type="protein sequence ID" value="HHS63435.1"/>
    <property type="molecule type" value="Genomic_DNA"/>
</dbReference>
<dbReference type="InterPro" id="IPR011004">
    <property type="entry name" value="Trimer_LpxA-like_sf"/>
</dbReference>
<evidence type="ECO:0000313" key="7">
    <source>
        <dbReference type="EMBL" id="HHS63435.1"/>
    </source>
</evidence>
<dbReference type="EC" id="2.3.1.129" evidence="7"/>
<evidence type="ECO:0000256" key="2">
    <source>
        <dbReference type="ARBA" id="ARBA00022556"/>
    </source>
</evidence>
<accession>A0A7C6AHK5</accession>
<dbReference type="InterPro" id="IPR010137">
    <property type="entry name" value="Lipid_A_LpxA"/>
</dbReference>
<dbReference type="InterPro" id="IPR001451">
    <property type="entry name" value="Hexapep"/>
</dbReference>
<name>A0A7C6AHK5_UNCW3</name>
<keyword evidence="5 7" id="KW-0012">Acyltransferase</keyword>
<keyword evidence="2" id="KW-0441">Lipid A biosynthesis</keyword>
<dbReference type="NCBIfam" id="TIGR01852">
    <property type="entry name" value="lipid_A_lpxA"/>
    <property type="match status" value="1"/>
</dbReference>
<proteinExistence type="predicted"/>
<evidence type="ECO:0000256" key="4">
    <source>
        <dbReference type="ARBA" id="ARBA00023098"/>
    </source>
</evidence>
<keyword evidence="1" id="KW-0444">Lipid biosynthesis</keyword>
<reference evidence="7" key="1">
    <citation type="journal article" date="2020" name="mSystems">
        <title>Genome- and Community-Level Interaction Insights into Carbon Utilization and Element Cycling Functions of Hydrothermarchaeota in Hydrothermal Sediment.</title>
        <authorList>
            <person name="Zhou Z."/>
            <person name="Liu Y."/>
            <person name="Xu W."/>
            <person name="Pan J."/>
            <person name="Luo Z.H."/>
            <person name="Li M."/>
        </authorList>
    </citation>
    <scope>NUCLEOTIDE SEQUENCE [LARGE SCALE GENOMIC DNA]</scope>
    <source>
        <strain evidence="7">SpSt-783</strain>
    </source>
</reference>
<organism evidence="7">
    <name type="scientific">candidate division WOR-3 bacterium</name>
    <dbReference type="NCBI Taxonomy" id="2052148"/>
    <lineage>
        <taxon>Bacteria</taxon>
        <taxon>Bacteria division WOR-3</taxon>
    </lineage>
</organism>
<dbReference type="Gene3D" id="2.160.10.10">
    <property type="entry name" value="Hexapeptide repeat proteins"/>
    <property type="match status" value="1"/>
</dbReference>
<dbReference type="PIRSF" id="PIRSF000456">
    <property type="entry name" value="UDP-GlcNAc_acltr"/>
    <property type="match status" value="1"/>
</dbReference>
<protein>
    <submittedName>
        <fullName evidence="7">Acyl-ACP--UDP-N-acetylglucosamine O-acyltransferase</fullName>
        <ecNumber evidence="7">2.3.1.129</ecNumber>
    </submittedName>
</protein>
<sequence length="271" mass="30321">MEPLHKLEILSNYNALSTESPDIVNKGAHIDKSVKIGRFSIIENGVEIGAGTTIGNYVLIKRGTKIGKNNIIYSGAQIGTDPQDYHFKGEYSECIIGDNNIIREYATISRATGENQKTIIGNNNFIMTYVHIAHNVRIGNNTVIASGAQIAGYVEIDDFAYIGGLVGIHQFCRVGKYAMLGAKSYLNKDLPPYFLAHGNRARVYGVNRIGLVRHNFNNNDIEEIKKIYRLIYKTNKNLNEIISLINTSTFGKFSQEMIDFIKKSHRGIIFK</sequence>
<dbReference type="InterPro" id="IPR029098">
    <property type="entry name" value="Acetyltransf_C"/>
</dbReference>
<feature type="domain" description="UDP N-acetylglucosamine O-acyltransferase C-terminal" evidence="6">
    <location>
        <begin position="189"/>
        <end position="269"/>
    </location>
</feature>
<dbReference type="PANTHER" id="PTHR43480">
    <property type="entry name" value="ACYL-[ACYL-CARRIER-PROTEIN]--UDP-N-ACETYLGLUCOSAMINE O-ACYLTRANSFERASE"/>
    <property type="match status" value="1"/>
</dbReference>
<keyword evidence="3 7" id="KW-0808">Transferase</keyword>
<dbReference type="InterPro" id="IPR037157">
    <property type="entry name" value="Acetyltransf_C_sf"/>
</dbReference>
<evidence type="ECO:0000256" key="3">
    <source>
        <dbReference type="ARBA" id="ARBA00022679"/>
    </source>
</evidence>
<dbReference type="GO" id="GO:0016020">
    <property type="term" value="C:membrane"/>
    <property type="evidence" value="ECO:0007669"/>
    <property type="project" value="GOC"/>
</dbReference>
<dbReference type="Pfam" id="PF13720">
    <property type="entry name" value="Acetyltransf_11"/>
    <property type="match status" value="1"/>
</dbReference>
<dbReference type="GO" id="GO:0009245">
    <property type="term" value="P:lipid A biosynthetic process"/>
    <property type="evidence" value="ECO:0007669"/>
    <property type="project" value="UniProtKB-KW"/>
</dbReference>
<dbReference type="Gene3D" id="1.20.1180.10">
    <property type="entry name" value="Udp N-acetylglucosamine O-acyltransferase, C-terminal domain"/>
    <property type="match status" value="1"/>
</dbReference>
<keyword evidence="4" id="KW-0443">Lipid metabolism</keyword>
<evidence type="ECO:0000256" key="5">
    <source>
        <dbReference type="ARBA" id="ARBA00023315"/>
    </source>
</evidence>
<dbReference type="Pfam" id="PF00132">
    <property type="entry name" value="Hexapep"/>
    <property type="match status" value="2"/>
</dbReference>
<dbReference type="PANTHER" id="PTHR43480:SF1">
    <property type="entry name" value="ACYL-[ACYL-CARRIER-PROTEIN]--UDP-N-ACETYLGLUCOSAMINE O-ACYLTRANSFERASE, MITOCHONDRIAL-RELATED"/>
    <property type="match status" value="1"/>
</dbReference>
<dbReference type="AlphaFoldDB" id="A0A7C6AHK5"/>
<dbReference type="SUPFAM" id="SSF51161">
    <property type="entry name" value="Trimeric LpxA-like enzymes"/>
    <property type="match status" value="1"/>
</dbReference>